<accession>A0A9W8ISD8</accession>
<dbReference type="PANTHER" id="PTHR24276:SF98">
    <property type="entry name" value="FI18310P1-RELATED"/>
    <property type="match status" value="1"/>
</dbReference>
<dbReference type="AlphaFoldDB" id="A0A9W8ISD8"/>
<dbReference type="PROSITE" id="PS00134">
    <property type="entry name" value="TRYPSIN_HIS"/>
    <property type="match status" value="1"/>
</dbReference>
<feature type="domain" description="Peptidase S1" evidence="4">
    <location>
        <begin position="1"/>
        <end position="237"/>
    </location>
</feature>
<dbReference type="FunFam" id="2.40.10.10:FF:000068">
    <property type="entry name" value="transmembrane protease serine 2"/>
    <property type="match status" value="1"/>
</dbReference>
<dbReference type="Gene3D" id="2.40.10.10">
    <property type="entry name" value="Trypsin-like serine proteases"/>
    <property type="match status" value="1"/>
</dbReference>
<keyword evidence="3" id="KW-0720">Serine protease</keyword>
<evidence type="ECO:0000256" key="1">
    <source>
        <dbReference type="ARBA" id="ARBA00007664"/>
    </source>
</evidence>
<dbReference type="PRINTS" id="PR00722">
    <property type="entry name" value="CHYMOTRYPSIN"/>
</dbReference>
<dbReference type="SMART" id="SM00020">
    <property type="entry name" value="Tryp_SPc"/>
    <property type="match status" value="1"/>
</dbReference>
<evidence type="ECO:0000313" key="6">
    <source>
        <dbReference type="Proteomes" id="UP001140074"/>
    </source>
</evidence>
<comment type="caution">
    <text evidence="5">The sequence shown here is derived from an EMBL/GenBank/DDBJ whole genome shotgun (WGS) entry which is preliminary data.</text>
</comment>
<keyword evidence="6" id="KW-1185">Reference proteome</keyword>
<dbReference type="SUPFAM" id="SSF50494">
    <property type="entry name" value="Trypsin-like serine proteases"/>
    <property type="match status" value="1"/>
</dbReference>
<evidence type="ECO:0000256" key="3">
    <source>
        <dbReference type="RuleBase" id="RU363034"/>
    </source>
</evidence>
<sequence length="250" mass="25948">MGGSDAKKGDYPFAVYLYNAGEKTYCGGSIISDTWILTAAHCIKGSTINDISVFIGEIAYSINPAKGAKVAEIHSHPQYNDQTMVNDISLLKLSSPITDKNAGTISIDTTNVGDGIAVTALGWGFTAPSGSTPAQTLKKGELTTLSKAQCSQKDTKFDGNNGARICVAGDTGTDTCPGDSGGPLIRKVDGKDVLVGITSFGTAGPGQQITSTCGGKGMVSLFTHPNYFMSFIKSTTGELRQIQASNNSDG</sequence>
<name>A0A9W8ISD8_9FUNG</name>
<dbReference type="InterPro" id="IPR001314">
    <property type="entry name" value="Peptidase_S1A"/>
</dbReference>
<keyword evidence="3" id="KW-0645">Protease</keyword>
<dbReference type="GO" id="GO:0004252">
    <property type="term" value="F:serine-type endopeptidase activity"/>
    <property type="evidence" value="ECO:0007669"/>
    <property type="project" value="InterPro"/>
</dbReference>
<dbReference type="InterPro" id="IPR033116">
    <property type="entry name" value="TRYPSIN_SER"/>
</dbReference>
<dbReference type="InterPro" id="IPR043504">
    <property type="entry name" value="Peptidase_S1_PA_chymotrypsin"/>
</dbReference>
<reference evidence="5" key="1">
    <citation type="submission" date="2022-07" db="EMBL/GenBank/DDBJ databases">
        <title>Phylogenomic reconstructions and comparative analyses of Kickxellomycotina fungi.</title>
        <authorList>
            <person name="Reynolds N.K."/>
            <person name="Stajich J.E."/>
            <person name="Barry K."/>
            <person name="Grigoriev I.V."/>
            <person name="Crous P."/>
            <person name="Smith M.E."/>
        </authorList>
    </citation>
    <scope>NUCLEOTIDE SEQUENCE</scope>
    <source>
        <strain evidence="5">RSA 476</strain>
    </source>
</reference>
<evidence type="ECO:0000259" key="4">
    <source>
        <dbReference type="PROSITE" id="PS50240"/>
    </source>
</evidence>
<dbReference type="InterPro" id="IPR050430">
    <property type="entry name" value="Peptidase_S1"/>
</dbReference>
<protein>
    <recommendedName>
        <fullName evidence="4">Peptidase S1 domain-containing protein</fullName>
    </recommendedName>
</protein>
<keyword evidence="3" id="KW-0378">Hydrolase</keyword>
<dbReference type="CDD" id="cd00190">
    <property type="entry name" value="Tryp_SPc"/>
    <property type="match status" value="1"/>
</dbReference>
<dbReference type="InterPro" id="IPR018114">
    <property type="entry name" value="TRYPSIN_HIS"/>
</dbReference>
<comment type="similarity">
    <text evidence="1">Belongs to the peptidase S1 family.</text>
</comment>
<evidence type="ECO:0000313" key="5">
    <source>
        <dbReference type="EMBL" id="KAJ2866424.1"/>
    </source>
</evidence>
<dbReference type="InterPro" id="IPR001254">
    <property type="entry name" value="Trypsin_dom"/>
</dbReference>
<dbReference type="PROSITE" id="PS00135">
    <property type="entry name" value="TRYPSIN_SER"/>
    <property type="match status" value="1"/>
</dbReference>
<dbReference type="EMBL" id="JANBUY010000038">
    <property type="protein sequence ID" value="KAJ2866424.1"/>
    <property type="molecule type" value="Genomic_DNA"/>
</dbReference>
<organism evidence="5 6">
    <name type="scientific">Coemansia aciculifera</name>
    <dbReference type="NCBI Taxonomy" id="417176"/>
    <lineage>
        <taxon>Eukaryota</taxon>
        <taxon>Fungi</taxon>
        <taxon>Fungi incertae sedis</taxon>
        <taxon>Zoopagomycota</taxon>
        <taxon>Kickxellomycotina</taxon>
        <taxon>Kickxellomycetes</taxon>
        <taxon>Kickxellales</taxon>
        <taxon>Kickxellaceae</taxon>
        <taxon>Coemansia</taxon>
    </lineage>
</organism>
<dbReference type="Proteomes" id="UP001140074">
    <property type="component" value="Unassembled WGS sequence"/>
</dbReference>
<dbReference type="GO" id="GO:0006508">
    <property type="term" value="P:proteolysis"/>
    <property type="evidence" value="ECO:0007669"/>
    <property type="project" value="UniProtKB-KW"/>
</dbReference>
<dbReference type="Pfam" id="PF00089">
    <property type="entry name" value="Trypsin"/>
    <property type="match status" value="1"/>
</dbReference>
<evidence type="ECO:0000256" key="2">
    <source>
        <dbReference type="ARBA" id="ARBA00023157"/>
    </source>
</evidence>
<proteinExistence type="inferred from homology"/>
<gene>
    <name evidence="5" type="ORF">GGH94_001543</name>
</gene>
<dbReference type="PROSITE" id="PS50240">
    <property type="entry name" value="TRYPSIN_DOM"/>
    <property type="match status" value="1"/>
</dbReference>
<dbReference type="PANTHER" id="PTHR24276">
    <property type="entry name" value="POLYSERASE-RELATED"/>
    <property type="match status" value="1"/>
</dbReference>
<dbReference type="InterPro" id="IPR009003">
    <property type="entry name" value="Peptidase_S1_PA"/>
</dbReference>
<keyword evidence="2" id="KW-1015">Disulfide bond</keyword>